<proteinExistence type="inferred from homology"/>
<sequence>MADLNSLVIFAQIVEANSFSEAARRLKMPTSTVSRRIAELENQLGVRLLDRSTRRLRLTDVGSEVLEHAQRGAQLSEAVSDIASNHLATVAGTLRISAPPSISDSLLAPLINGFQARYPEVKVQVLITERLVDHIADGIGLVFRIGALRDSSLVARKLLSYRHQLLASPEYLKGCQAPKTPKDLRGHRLLAFSRWKPENRWSFTHVNGKDKETIHFQPYLSMNDYAGVLPAILSGVGIGELPPVFQPGLSRKSDLVEVMPKWRFSTFDLWLLHLGNRHVPRAVRVFKEFAAEVTPTLFSKLPS</sequence>
<evidence type="ECO:0000313" key="7">
    <source>
        <dbReference type="Proteomes" id="UP000540989"/>
    </source>
</evidence>
<dbReference type="InterPro" id="IPR058163">
    <property type="entry name" value="LysR-type_TF_proteobact-type"/>
</dbReference>
<organism evidence="6 7">
    <name type="scientific">Granulicella aggregans</name>
    <dbReference type="NCBI Taxonomy" id="474949"/>
    <lineage>
        <taxon>Bacteria</taxon>
        <taxon>Pseudomonadati</taxon>
        <taxon>Acidobacteriota</taxon>
        <taxon>Terriglobia</taxon>
        <taxon>Terriglobales</taxon>
        <taxon>Acidobacteriaceae</taxon>
        <taxon>Granulicella</taxon>
    </lineage>
</organism>
<dbReference type="Gene3D" id="1.10.10.10">
    <property type="entry name" value="Winged helix-like DNA-binding domain superfamily/Winged helix DNA-binding domain"/>
    <property type="match status" value="1"/>
</dbReference>
<dbReference type="Gene3D" id="3.40.190.290">
    <property type="match status" value="1"/>
</dbReference>
<evidence type="ECO:0000256" key="1">
    <source>
        <dbReference type="ARBA" id="ARBA00009437"/>
    </source>
</evidence>
<accession>A0A7W7ZEE4</accession>
<comment type="similarity">
    <text evidence="1">Belongs to the LysR transcriptional regulatory family.</text>
</comment>
<dbReference type="InterPro" id="IPR036388">
    <property type="entry name" value="WH-like_DNA-bd_sf"/>
</dbReference>
<name>A0A7W7ZEE4_9BACT</name>
<protein>
    <submittedName>
        <fullName evidence="6">DNA-binding transcriptional LysR family regulator</fullName>
    </submittedName>
</protein>
<dbReference type="PROSITE" id="PS50931">
    <property type="entry name" value="HTH_LYSR"/>
    <property type="match status" value="1"/>
</dbReference>
<dbReference type="GO" id="GO:0003700">
    <property type="term" value="F:DNA-binding transcription factor activity"/>
    <property type="evidence" value="ECO:0007669"/>
    <property type="project" value="InterPro"/>
</dbReference>
<dbReference type="RefSeq" id="WP_184217955.1">
    <property type="nucleotide sequence ID" value="NZ_JACHIP010000004.1"/>
</dbReference>
<dbReference type="FunFam" id="1.10.10.10:FF:000001">
    <property type="entry name" value="LysR family transcriptional regulator"/>
    <property type="match status" value="1"/>
</dbReference>
<dbReference type="PANTHER" id="PTHR30537">
    <property type="entry name" value="HTH-TYPE TRANSCRIPTIONAL REGULATOR"/>
    <property type="match status" value="1"/>
</dbReference>
<dbReference type="PANTHER" id="PTHR30537:SF68">
    <property type="entry name" value="TRANSCRIPTIONAL REGULATOR-RELATED"/>
    <property type="match status" value="1"/>
</dbReference>
<gene>
    <name evidence="6" type="ORF">HDF16_003070</name>
</gene>
<dbReference type="CDD" id="cd08422">
    <property type="entry name" value="PBP2_CrgA_like"/>
    <property type="match status" value="1"/>
</dbReference>
<dbReference type="InterPro" id="IPR036390">
    <property type="entry name" value="WH_DNA-bd_sf"/>
</dbReference>
<evidence type="ECO:0000259" key="5">
    <source>
        <dbReference type="PROSITE" id="PS50931"/>
    </source>
</evidence>
<dbReference type="GO" id="GO:0043565">
    <property type="term" value="F:sequence-specific DNA binding"/>
    <property type="evidence" value="ECO:0007669"/>
    <property type="project" value="TreeGrafter"/>
</dbReference>
<feature type="domain" description="HTH lysR-type" evidence="5">
    <location>
        <begin position="1"/>
        <end position="59"/>
    </location>
</feature>
<dbReference type="EMBL" id="JACHIP010000004">
    <property type="protein sequence ID" value="MBB5058356.1"/>
    <property type="molecule type" value="Genomic_DNA"/>
</dbReference>
<comment type="caution">
    <text evidence="6">The sequence shown here is derived from an EMBL/GenBank/DDBJ whole genome shotgun (WGS) entry which is preliminary data.</text>
</comment>
<dbReference type="Proteomes" id="UP000540989">
    <property type="component" value="Unassembled WGS sequence"/>
</dbReference>
<evidence type="ECO:0000256" key="2">
    <source>
        <dbReference type="ARBA" id="ARBA00023015"/>
    </source>
</evidence>
<dbReference type="Pfam" id="PF03466">
    <property type="entry name" value="LysR_substrate"/>
    <property type="match status" value="1"/>
</dbReference>
<keyword evidence="2" id="KW-0805">Transcription regulation</keyword>
<dbReference type="InterPro" id="IPR000847">
    <property type="entry name" value="LysR_HTH_N"/>
</dbReference>
<dbReference type="SUPFAM" id="SSF46785">
    <property type="entry name" value="Winged helix' DNA-binding domain"/>
    <property type="match status" value="1"/>
</dbReference>
<reference evidence="6 7" key="1">
    <citation type="submission" date="2020-08" db="EMBL/GenBank/DDBJ databases">
        <title>Genomic Encyclopedia of Type Strains, Phase IV (KMG-V): Genome sequencing to study the core and pangenomes of soil and plant-associated prokaryotes.</title>
        <authorList>
            <person name="Whitman W."/>
        </authorList>
    </citation>
    <scope>NUCLEOTIDE SEQUENCE [LARGE SCALE GENOMIC DNA]</scope>
    <source>
        <strain evidence="6 7">M8UP14</strain>
    </source>
</reference>
<evidence type="ECO:0000256" key="4">
    <source>
        <dbReference type="ARBA" id="ARBA00023163"/>
    </source>
</evidence>
<keyword evidence="7" id="KW-1185">Reference proteome</keyword>
<evidence type="ECO:0000256" key="3">
    <source>
        <dbReference type="ARBA" id="ARBA00023125"/>
    </source>
</evidence>
<evidence type="ECO:0000313" key="6">
    <source>
        <dbReference type="EMBL" id="MBB5058356.1"/>
    </source>
</evidence>
<dbReference type="GO" id="GO:0006351">
    <property type="term" value="P:DNA-templated transcription"/>
    <property type="evidence" value="ECO:0007669"/>
    <property type="project" value="TreeGrafter"/>
</dbReference>
<dbReference type="InterPro" id="IPR005119">
    <property type="entry name" value="LysR_subst-bd"/>
</dbReference>
<dbReference type="SUPFAM" id="SSF53850">
    <property type="entry name" value="Periplasmic binding protein-like II"/>
    <property type="match status" value="1"/>
</dbReference>
<dbReference type="AlphaFoldDB" id="A0A7W7ZEE4"/>
<dbReference type="Pfam" id="PF00126">
    <property type="entry name" value="HTH_1"/>
    <property type="match status" value="1"/>
</dbReference>
<keyword evidence="4" id="KW-0804">Transcription</keyword>
<keyword evidence="3 6" id="KW-0238">DNA-binding</keyword>